<keyword evidence="3" id="KW-0378">Hydrolase</keyword>
<dbReference type="Pfam" id="PF00975">
    <property type="entry name" value="Thioesterase"/>
    <property type="match status" value="1"/>
</dbReference>
<comment type="catalytic activity">
    <reaction evidence="4">
        <text>a fatty acyl-CoA + H2O = a fatty acid + CoA + H(+)</text>
        <dbReference type="Rhea" id="RHEA:16781"/>
        <dbReference type="ChEBI" id="CHEBI:15377"/>
        <dbReference type="ChEBI" id="CHEBI:15378"/>
        <dbReference type="ChEBI" id="CHEBI:28868"/>
        <dbReference type="ChEBI" id="CHEBI:57287"/>
        <dbReference type="ChEBI" id="CHEBI:77636"/>
    </reaction>
</comment>
<dbReference type="SMART" id="SM00824">
    <property type="entry name" value="PKS_TE"/>
    <property type="match status" value="1"/>
</dbReference>
<protein>
    <recommendedName>
        <fullName evidence="2">Thioesterase TesA</fullName>
    </recommendedName>
</protein>
<feature type="domain" description="Thioesterase TesA-like" evidence="5">
    <location>
        <begin position="25"/>
        <end position="246"/>
    </location>
</feature>
<dbReference type="InterPro" id="IPR012223">
    <property type="entry name" value="TEII"/>
</dbReference>
<comment type="similarity">
    <text evidence="1">Belongs to the thioesterase family.</text>
</comment>
<dbReference type="PANTHER" id="PTHR11487">
    <property type="entry name" value="THIOESTERASE"/>
    <property type="match status" value="1"/>
</dbReference>
<sequence length="266" mass="29259">MTRTDDDRLWLRRFDEAPQPAARLVCLPHAGGSASYFRGVSRALAPRIEVLAVQAPGRQDRRREPCVESIPDLADAVAARLLDRADTPIALFGHSMGALVAFEIARRLTAIGVRPLALFVSGRRAPFTHRAEETHLLDDDALLDHLRSLDGTDGRILSDPDMVSAILPVTRADYRAIGAYRYLPGPPLTMPIHVHLGDADPHVTVAEAEQWRQHTTDEFAVHVYPGGHFYLEEHSARLIRSLDAVIVGQTHTGRAESSTTSPVAPR</sequence>
<name>A0ABW7XC19_9NOCA</name>
<dbReference type="Proteomes" id="UP001611415">
    <property type="component" value="Unassembled WGS sequence"/>
</dbReference>
<reference evidence="6 7" key="1">
    <citation type="submission" date="2024-10" db="EMBL/GenBank/DDBJ databases">
        <title>The Natural Products Discovery Center: Release of the First 8490 Sequenced Strains for Exploring Actinobacteria Biosynthetic Diversity.</title>
        <authorList>
            <person name="Kalkreuter E."/>
            <person name="Kautsar S.A."/>
            <person name="Yang D."/>
            <person name="Bader C.D."/>
            <person name="Teijaro C.N."/>
            <person name="Fluegel L."/>
            <person name="Davis C.M."/>
            <person name="Simpson J.R."/>
            <person name="Lauterbach L."/>
            <person name="Steele A.D."/>
            <person name="Gui C."/>
            <person name="Meng S."/>
            <person name="Li G."/>
            <person name="Viehrig K."/>
            <person name="Ye F."/>
            <person name="Su P."/>
            <person name="Kiefer A.F."/>
            <person name="Nichols A."/>
            <person name="Cepeda A.J."/>
            <person name="Yan W."/>
            <person name="Fan B."/>
            <person name="Jiang Y."/>
            <person name="Adhikari A."/>
            <person name="Zheng C.-J."/>
            <person name="Schuster L."/>
            <person name="Cowan T.M."/>
            <person name="Smanski M.J."/>
            <person name="Chevrette M.G."/>
            <person name="De Carvalho L.P.S."/>
            <person name="Shen B."/>
        </authorList>
    </citation>
    <scope>NUCLEOTIDE SEQUENCE [LARGE SCALE GENOMIC DNA]</scope>
    <source>
        <strain evidence="6 7">NPDC019275</strain>
    </source>
</reference>
<evidence type="ECO:0000313" key="7">
    <source>
        <dbReference type="Proteomes" id="UP001611415"/>
    </source>
</evidence>
<evidence type="ECO:0000256" key="2">
    <source>
        <dbReference type="ARBA" id="ARBA00015007"/>
    </source>
</evidence>
<evidence type="ECO:0000256" key="1">
    <source>
        <dbReference type="ARBA" id="ARBA00007169"/>
    </source>
</evidence>
<dbReference type="Gene3D" id="3.40.50.1820">
    <property type="entry name" value="alpha/beta hydrolase"/>
    <property type="match status" value="1"/>
</dbReference>
<evidence type="ECO:0000259" key="5">
    <source>
        <dbReference type="SMART" id="SM00824"/>
    </source>
</evidence>
<evidence type="ECO:0000256" key="3">
    <source>
        <dbReference type="ARBA" id="ARBA00022801"/>
    </source>
</evidence>
<evidence type="ECO:0000256" key="4">
    <source>
        <dbReference type="ARBA" id="ARBA00024293"/>
    </source>
</evidence>
<gene>
    <name evidence="6" type="ORF">ACH49W_35545</name>
</gene>
<evidence type="ECO:0000313" key="6">
    <source>
        <dbReference type="EMBL" id="MFI2478682.1"/>
    </source>
</evidence>
<organism evidence="6 7">
    <name type="scientific">Nocardia xishanensis</name>
    <dbReference type="NCBI Taxonomy" id="238964"/>
    <lineage>
        <taxon>Bacteria</taxon>
        <taxon>Bacillati</taxon>
        <taxon>Actinomycetota</taxon>
        <taxon>Actinomycetes</taxon>
        <taxon>Mycobacteriales</taxon>
        <taxon>Nocardiaceae</taxon>
        <taxon>Nocardia</taxon>
    </lineage>
</organism>
<dbReference type="EMBL" id="JBIRYO010000050">
    <property type="protein sequence ID" value="MFI2478682.1"/>
    <property type="molecule type" value="Genomic_DNA"/>
</dbReference>
<keyword evidence="7" id="KW-1185">Reference proteome</keyword>
<dbReference type="InterPro" id="IPR020802">
    <property type="entry name" value="TesA-like"/>
</dbReference>
<comment type="caution">
    <text evidence="6">The sequence shown here is derived from an EMBL/GenBank/DDBJ whole genome shotgun (WGS) entry which is preliminary data.</text>
</comment>
<dbReference type="SUPFAM" id="SSF53474">
    <property type="entry name" value="alpha/beta-Hydrolases"/>
    <property type="match status" value="1"/>
</dbReference>
<dbReference type="PANTHER" id="PTHR11487:SF0">
    <property type="entry name" value="S-ACYL FATTY ACID SYNTHASE THIOESTERASE, MEDIUM CHAIN"/>
    <property type="match status" value="1"/>
</dbReference>
<dbReference type="RefSeq" id="WP_357410738.1">
    <property type="nucleotide sequence ID" value="NZ_JBEYCD010000022.1"/>
</dbReference>
<proteinExistence type="inferred from homology"/>
<dbReference type="InterPro" id="IPR029058">
    <property type="entry name" value="AB_hydrolase_fold"/>
</dbReference>
<accession>A0ABW7XC19</accession>
<dbReference type="InterPro" id="IPR001031">
    <property type="entry name" value="Thioesterase"/>
</dbReference>